<dbReference type="Gene3D" id="3.40.50.920">
    <property type="match status" value="1"/>
</dbReference>
<dbReference type="Proteomes" id="UP000255367">
    <property type="component" value="Unassembled WGS sequence"/>
</dbReference>
<evidence type="ECO:0000256" key="2">
    <source>
        <dbReference type="ARBA" id="ARBA00001964"/>
    </source>
</evidence>
<protein>
    <recommendedName>
        <fullName evidence="6">1-deoxy-D-xylulose-5-phosphate synthase</fullName>
        <ecNumber evidence="6">2.2.1.7</ecNumber>
    </recommendedName>
</protein>
<evidence type="ECO:0000256" key="8">
    <source>
        <dbReference type="ARBA" id="ARBA00022723"/>
    </source>
</evidence>
<dbReference type="CDD" id="cd07033">
    <property type="entry name" value="TPP_PYR_DXS_TK_like"/>
    <property type="match status" value="1"/>
</dbReference>
<evidence type="ECO:0000256" key="4">
    <source>
        <dbReference type="ARBA" id="ARBA00011081"/>
    </source>
</evidence>
<comment type="pathway">
    <text evidence="3">Metabolic intermediate biosynthesis; 1-deoxy-D-xylulose 5-phosphate biosynthesis; 1-deoxy-D-xylulose 5-phosphate from D-glyceraldehyde 3-phosphate and pyruvate: step 1/1.</text>
</comment>
<dbReference type="GO" id="GO:0016114">
    <property type="term" value="P:terpenoid biosynthetic process"/>
    <property type="evidence" value="ECO:0007669"/>
    <property type="project" value="InterPro"/>
</dbReference>
<dbReference type="GO" id="GO:0008661">
    <property type="term" value="F:1-deoxy-D-xylulose-5-phosphate synthase activity"/>
    <property type="evidence" value="ECO:0007669"/>
    <property type="project" value="UniProtKB-EC"/>
</dbReference>
<dbReference type="NCBIfam" id="NF003933">
    <property type="entry name" value="PRK05444.2-2"/>
    <property type="match status" value="1"/>
</dbReference>
<evidence type="ECO:0000313" key="14">
    <source>
        <dbReference type="EMBL" id="SUP43918.1"/>
    </source>
</evidence>
<evidence type="ECO:0000256" key="9">
    <source>
        <dbReference type="ARBA" id="ARBA00022842"/>
    </source>
</evidence>
<dbReference type="SMART" id="SM00861">
    <property type="entry name" value="Transket_pyr"/>
    <property type="match status" value="1"/>
</dbReference>
<evidence type="ECO:0000256" key="3">
    <source>
        <dbReference type="ARBA" id="ARBA00004980"/>
    </source>
</evidence>
<reference evidence="14 15" key="1">
    <citation type="submission" date="2018-06" db="EMBL/GenBank/DDBJ databases">
        <authorList>
            <consortium name="Pathogen Informatics"/>
            <person name="Doyle S."/>
        </authorList>
    </citation>
    <scope>NUCLEOTIDE SEQUENCE [LARGE SCALE GENOMIC DNA]</scope>
    <source>
        <strain evidence="14 15">NCTC12020</strain>
    </source>
</reference>
<organism evidence="14 15">
    <name type="scientific">Veillonella criceti</name>
    <dbReference type="NCBI Taxonomy" id="103891"/>
    <lineage>
        <taxon>Bacteria</taxon>
        <taxon>Bacillati</taxon>
        <taxon>Bacillota</taxon>
        <taxon>Negativicutes</taxon>
        <taxon>Veillonellales</taxon>
        <taxon>Veillonellaceae</taxon>
        <taxon>Veillonella</taxon>
    </lineage>
</organism>
<keyword evidence="8" id="KW-0479">Metal-binding</keyword>
<proteinExistence type="inferred from homology"/>
<comment type="cofactor">
    <cofactor evidence="2">
        <name>thiamine diphosphate</name>
        <dbReference type="ChEBI" id="CHEBI:58937"/>
    </cofactor>
</comment>
<evidence type="ECO:0000256" key="11">
    <source>
        <dbReference type="ARBA" id="ARBA00023052"/>
    </source>
</evidence>
<keyword evidence="11" id="KW-0786">Thiamine pyrophosphate</keyword>
<dbReference type="Pfam" id="PF02780">
    <property type="entry name" value="Transketolase_C"/>
    <property type="match status" value="1"/>
</dbReference>
<dbReference type="PANTHER" id="PTHR43322:SF1">
    <property type="entry name" value="1-DEOXY-D-XYLULOSE-5-PHOSPHATE SYNTHASE"/>
    <property type="match status" value="1"/>
</dbReference>
<dbReference type="InterPro" id="IPR005475">
    <property type="entry name" value="Transketolase-like_Pyr-bd"/>
</dbReference>
<dbReference type="GO" id="GO:0019288">
    <property type="term" value="P:isopentenyl diphosphate biosynthetic process, methylerythritol 4-phosphate pathway"/>
    <property type="evidence" value="ECO:0007669"/>
    <property type="project" value="TreeGrafter"/>
</dbReference>
<dbReference type="AlphaFoldDB" id="A0A380NNL2"/>
<dbReference type="Pfam" id="PF02779">
    <property type="entry name" value="Transket_pyr"/>
    <property type="match status" value="1"/>
</dbReference>
<dbReference type="SUPFAM" id="SSF52518">
    <property type="entry name" value="Thiamin diphosphate-binding fold (THDP-binding)"/>
    <property type="match status" value="2"/>
</dbReference>
<evidence type="ECO:0000256" key="1">
    <source>
        <dbReference type="ARBA" id="ARBA00001946"/>
    </source>
</evidence>
<sequence length="583" mass="62975">MSLLDTIKAPKDIKGMSIEELKTLAQEIRDVLITRVTATGGHMAPNLGFVEATLALHYVFDSPKDKFVFDVSHQSYIHKMLTGRKEAFTDPASYTKYSGYTNPNESEHDFFTIGHTSTAVSLASGLAKARDLKGETGNVVAILGDGSLSGGEAMEGLNVSATLGSNFIVLFNDNDMSIAPNEGGLYPHLKELRDSKGKASNNFFKAMGLDYVFIEDGHNLDDLIEVFKAVKDTNHPVVLHVVTVKGKGLPAAEADKESYHYIMGKDFDVDAYMKEDHYDEIIATHLLAKMKADKTVVGLTAGVPGIAGFSAERRAEAGKQFIDVGIAEEHMVAMAAGLAKNGAKPVILDAGTFLQRTYDQLTQDLALNSNPATIISFPLGGGISSMDATHSSAFDMAMMNNIPNLRVLSPATKEELIAMLDWSLEQTDMPVMIRVPGGKVQTYEAGKAFIGTLTNEVTAQGNTVAILGLGAFYDLGLRTKEALQAQLGIEATLVNPRLSSEVDEATLESLKANHSLVVTLEDGVLDGGFGEKVARFYGPTDVKVLTIGMKKEVNDRVPMKELVARYHLSPELIVEDIKAILNK</sequence>
<comment type="subunit">
    <text evidence="5">Homodimer.</text>
</comment>
<keyword evidence="10" id="KW-0784">Thiamine biosynthesis</keyword>
<dbReference type="InterPro" id="IPR033248">
    <property type="entry name" value="Transketolase_C"/>
</dbReference>
<evidence type="ECO:0000259" key="13">
    <source>
        <dbReference type="SMART" id="SM00861"/>
    </source>
</evidence>
<dbReference type="InterPro" id="IPR005477">
    <property type="entry name" value="Dxylulose-5-P_synthase"/>
</dbReference>
<name>A0A380NNL2_9FIRM</name>
<feature type="domain" description="Transketolase-like pyrimidine-binding" evidence="13">
    <location>
        <begin position="276"/>
        <end position="442"/>
    </location>
</feature>
<evidence type="ECO:0000256" key="5">
    <source>
        <dbReference type="ARBA" id="ARBA00011738"/>
    </source>
</evidence>
<dbReference type="Pfam" id="PF13292">
    <property type="entry name" value="DXP_synthase_N"/>
    <property type="match status" value="2"/>
</dbReference>
<dbReference type="GO" id="GO:0046872">
    <property type="term" value="F:metal ion binding"/>
    <property type="evidence" value="ECO:0007669"/>
    <property type="project" value="UniProtKB-KW"/>
</dbReference>
<keyword evidence="12" id="KW-0414">Isoprene biosynthesis</keyword>
<dbReference type="RefSeq" id="WP_115310551.1">
    <property type="nucleotide sequence ID" value="NZ_UHIO01000001.1"/>
</dbReference>
<dbReference type="EMBL" id="UHIO01000001">
    <property type="protein sequence ID" value="SUP43918.1"/>
    <property type="molecule type" value="Genomic_DNA"/>
</dbReference>
<comment type="cofactor">
    <cofactor evidence="1">
        <name>Mg(2+)</name>
        <dbReference type="ChEBI" id="CHEBI:18420"/>
    </cofactor>
</comment>
<dbReference type="SUPFAM" id="SSF52922">
    <property type="entry name" value="TK C-terminal domain-like"/>
    <property type="match status" value="1"/>
</dbReference>
<evidence type="ECO:0000256" key="7">
    <source>
        <dbReference type="ARBA" id="ARBA00022679"/>
    </source>
</evidence>
<dbReference type="InterPro" id="IPR049557">
    <property type="entry name" value="Transketolase_CS"/>
</dbReference>
<gene>
    <name evidence="14" type="primary">dxs_2</name>
    <name evidence="14" type="ORF">NCTC12020_01412</name>
</gene>
<keyword evidence="9" id="KW-0460">Magnesium</keyword>
<keyword evidence="15" id="KW-1185">Reference proteome</keyword>
<dbReference type="GO" id="GO:0009228">
    <property type="term" value="P:thiamine biosynthetic process"/>
    <property type="evidence" value="ECO:0007669"/>
    <property type="project" value="UniProtKB-KW"/>
</dbReference>
<dbReference type="UniPathway" id="UPA00064">
    <property type="reaction ID" value="UER00091"/>
</dbReference>
<dbReference type="OrthoDB" id="9803371at2"/>
<dbReference type="NCBIfam" id="NF008968">
    <property type="entry name" value="PRK12315.1"/>
    <property type="match status" value="1"/>
</dbReference>
<evidence type="ECO:0000256" key="6">
    <source>
        <dbReference type="ARBA" id="ARBA00013150"/>
    </source>
</evidence>
<dbReference type="Gene3D" id="3.40.50.970">
    <property type="match status" value="2"/>
</dbReference>
<evidence type="ECO:0000313" key="15">
    <source>
        <dbReference type="Proteomes" id="UP000255367"/>
    </source>
</evidence>
<dbReference type="InterPro" id="IPR029061">
    <property type="entry name" value="THDP-binding"/>
</dbReference>
<dbReference type="CDD" id="cd02007">
    <property type="entry name" value="TPP_DXS"/>
    <property type="match status" value="1"/>
</dbReference>
<evidence type="ECO:0000256" key="12">
    <source>
        <dbReference type="ARBA" id="ARBA00023229"/>
    </source>
</evidence>
<accession>A0A380NNL2</accession>
<dbReference type="GO" id="GO:0005829">
    <property type="term" value="C:cytosol"/>
    <property type="evidence" value="ECO:0007669"/>
    <property type="project" value="TreeGrafter"/>
</dbReference>
<keyword evidence="7 14" id="KW-0808">Transferase</keyword>
<comment type="similarity">
    <text evidence="4">Belongs to the transketolase family. DXPS subfamily.</text>
</comment>
<evidence type="ECO:0000256" key="10">
    <source>
        <dbReference type="ARBA" id="ARBA00022977"/>
    </source>
</evidence>
<dbReference type="InterPro" id="IPR009014">
    <property type="entry name" value="Transketo_C/PFOR_II"/>
</dbReference>
<dbReference type="FunFam" id="3.40.50.970:FF:000010">
    <property type="entry name" value="1-deoxy-D-xylulose-5-phosphate synthase"/>
    <property type="match status" value="1"/>
</dbReference>
<dbReference type="PROSITE" id="PS00801">
    <property type="entry name" value="TRANSKETOLASE_1"/>
    <property type="match status" value="1"/>
</dbReference>
<dbReference type="PANTHER" id="PTHR43322">
    <property type="entry name" value="1-D-DEOXYXYLULOSE 5-PHOSPHATE SYNTHASE-RELATED"/>
    <property type="match status" value="1"/>
</dbReference>
<dbReference type="EC" id="2.2.1.7" evidence="6"/>